<dbReference type="GO" id="GO:0000813">
    <property type="term" value="C:ESCRT I complex"/>
    <property type="evidence" value="ECO:0007669"/>
    <property type="project" value="TreeGrafter"/>
</dbReference>
<evidence type="ECO:0000256" key="2">
    <source>
        <dbReference type="ARBA" id="ARBA00009594"/>
    </source>
</evidence>
<feature type="compositionally biased region" description="Polar residues" evidence="8">
    <location>
        <begin position="376"/>
        <end position="392"/>
    </location>
</feature>
<dbReference type="SUPFAM" id="SSF54495">
    <property type="entry name" value="UBC-like"/>
    <property type="match status" value="1"/>
</dbReference>
<evidence type="ECO:0000256" key="3">
    <source>
        <dbReference type="ARBA" id="ARBA00022448"/>
    </source>
</evidence>
<feature type="region of interest" description="Disordered" evidence="8">
    <location>
        <begin position="153"/>
        <end position="339"/>
    </location>
</feature>
<dbReference type="InterPro" id="IPR016135">
    <property type="entry name" value="UBQ-conjugating_enzyme/RWD"/>
</dbReference>
<keyword evidence="6" id="KW-0175">Coiled coil</keyword>
<dbReference type="PANTHER" id="PTHR23306:SF3">
    <property type="entry name" value="TUMOR SUPPRESSOR PROTEIN 101"/>
    <property type="match status" value="1"/>
</dbReference>
<comment type="subcellular location">
    <subcellularLocation>
        <location evidence="1">Endosome</location>
    </subcellularLocation>
</comment>
<feature type="region of interest" description="Disordered" evidence="8">
    <location>
        <begin position="353"/>
        <end position="466"/>
    </location>
</feature>
<dbReference type="GO" id="GO:0043130">
    <property type="term" value="F:ubiquitin binding"/>
    <property type="evidence" value="ECO:0007669"/>
    <property type="project" value="TreeGrafter"/>
</dbReference>
<dbReference type="InterPro" id="IPR052070">
    <property type="entry name" value="ESCRT-I_UEV_domain"/>
</dbReference>
<dbReference type="GO" id="GO:0043162">
    <property type="term" value="P:ubiquitin-dependent protein catabolic process via the multivesicular body sorting pathway"/>
    <property type="evidence" value="ECO:0007669"/>
    <property type="project" value="UniProtKB-ARBA"/>
</dbReference>
<evidence type="ECO:0000256" key="8">
    <source>
        <dbReference type="SAM" id="MobiDB-lite"/>
    </source>
</evidence>
<keyword evidence="4" id="KW-0967">Endosome</keyword>
<dbReference type="InterPro" id="IPR008883">
    <property type="entry name" value="UEV_N"/>
</dbReference>
<proteinExistence type="inferred from homology"/>
<feature type="compositionally biased region" description="Polar residues" evidence="8">
    <location>
        <begin position="299"/>
        <end position="311"/>
    </location>
</feature>
<dbReference type="InterPro" id="IPR037202">
    <property type="entry name" value="ESCRT_assembly_dom"/>
</dbReference>
<evidence type="ECO:0000256" key="4">
    <source>
        <dbReference type="ARBA" id="ARBA00022753"/>
    </source>
</evidence>
<reference evidence="11" key="1">
    <citation type="submission" date="2014-08" db="EMBL/GenBank/DDBJ databases">
        <authorList>
            <person name="Sharma Rahul"/>
            <person name="Thines Marco"/>
        </authorList>
    </citation>
    <scope>NUCLEOTIDE SEQUENCE</scope>
</reference>
<feature type="compositionally biased region" description="Low complexity" evidence="8">
    <location>
        <begin position="428"/>
        <end position="452"/>
    </location>
</feature>
<dbReference type="Gene3D" id="3.10.110.10">
    <property type="entry name" value="Ubiquitin Conjugating Enzyme"/>
    <property type="match status" value="1"/>
</dbReference>
<evidence type="ECO:0000256" key="5">
    <source>
        <dbReference type="ARBA" id="ARBA00022927"/>
    </source>
</evidence>
<dbReference type="AlphaFoldDB" id="A0A0F7SQJ6"/>
<dbReference type="EMBL" id="LN483124">
    <property type="protein sequence ID" value="CED82308.1"/>
    <property type="molecule type" value="Genomic_DNA"/>
</dbReference>
<feature type="compositionally biased region" description="Polar residues" evidence="8">
    <location>
        <begin position="247"/>
        <end position="266"/>
    </location>
</feature>
<dbReference type="GO" id="GO:0072666">
    <property type="term" value="P:establishment of protein localization to vacuole"/>
    <property type="evidence" value="ECO:0007669"/>
    <property type="project" value="UniProtKB-ARBA"/>
</dbReference>
<keyword evidence="3 7" id="KW-0813">Transport</keyword>
<feature type="compositionally biased region" description="Pro residues" evidence="8">
    <location>
        <begin position="453"/>
        <end position="463"/>
    </location>
</feature>
<dbReference type="CDD" id="cd11685">
    <property type="entry name" value="UEV_TSG101-like"/>
    <property type="match status" value="1"/>
</dbReference>
<evidence type="ECO:0000259" key="10">
    <source>
        <dbReference type="PROSITE" id="PS51322"/>
    </source>
</evidence>
<evidence type="ECO:0000256" key="6">
    <source>
        <dbReference type="ARBA" id="ARBA00023054"/>
    </source>
</evidence>
<name>A0A0F7SQJ6_PHARH</name>
<dbReference type="PROSITE" id="PS51312">
    <property type="entry name" value="SB"/>
    <property type="match status" value="1"/>
</dbReference>
<feature type="compositionally biased region" description="Low complexity" evidence="8">
    <location>
        <begin position="320"/>
        <end position="339"/>
    </location>
</feature>
<dbReference type="GO" id="GO:0006886">
    <property type="term" value="P:intracellular protein transport"/>
    <property type="evidence" value="ECO:0007669"/>
    <property type="project" value="UniProtKB-ARBA"/>
</dbReference>
<dbReference type="InterPro" id="IPR017916">
    <property type="entry name" value="SB_dom"/>
</dbReference>
<feature type="compositionally biased region" description="Polar residues" evidence="8">
    <location>
        <begin position="356"/>
        <end position="368"/>
    </location>
</feature>
<dbReference type="Pfam" id="PF09454">
    <property type="entry name" value="Vps23_core"/>
    <property type="match status" value="1"/>
</dbReference>
<feature type="compositionally biased region" description="Polar residues" evidence="8">
    <location>
        <begin position="161"/>
        <end position="199"/>
    </location>
</feature>
<feature type="domain" description="UEV" evidence="10">
    <location>
        <begin position="4"/>
        <end position="152"/>
    </location>
</feature>
<accession>A0A0F7SQJ6</accession>
<sequence>MPPAHVLAWLDQAAKPYAQPAPTTLAITSSLDTYASLKIKTDQFTYDDGRTLLLLCLHGTLPITYSKAKYNVPLNIWFPIEYPSLPPIVYVVPTSFMLVRKGRGVDLDGRVNENEWDYLNGWRRKPEAHSILPLLQSLVDAFSIYPPVYAKPKDPPAISGSRPNGIQSQPQSQYLHSSASTPEPGPTTTFSSSTRNFPIQGSERPSASPPPPPPLPPAAFPPGPPLPPIPSLTGQSSPGSPSRSFSTGATEGVSYTHQQQLQQQPASYHPQHNSHSHSHPHPHPHLQPYSYDQQHQRQHSSGPNTNTSTHPNLLPNAHYQPTPSAQQSFSPPQHQPPHQAFRQYQYTDSHPDAYAQNHTYHHSFSPSLSDPRASVQPPSRANTAPGPSQTYHTPPGPGPASLATTSVSIPQSQARPQPQTQSVPIKAPIPDLLGTLDDPLPASRTPTTQPTDQPAPPPPPPNPEILHLQTHLQSSLTSTLDATLSALDTQRTHLQTINDDLRAAKPAIEDEMARLKAVRDVCMSVGDRMRSLVALGEDRVRWVAGREGGVDEVICGVDLVGNQLIDLVAEDAAISDTIYQLNRALTAEKIDLERFLKMVRILAREQFMKRALIEKILKG</sequence>
<protein>
    <submittedName>
        <fullName evidence="11">Vacuolar sorting protein/ubiquitin receptor VPS23</fullName>
    </submittedName>
</protein>
<dbReference type="PROSITE" id="PS51322">
    <property type="entry name" value="UEV"/>
    <property type="match status" value="1"/>
</dbReference>
<dbReference type="Pfam" id="PF05743">
    <property type="entry name" value="UEV"/>
    <property type="match status" value="1"/>
</dbReference>
<comment type="similarity">
    <text evidence="2">Belongs to the ubiquitin-conjugating enzyme family. UEV subfamily.</text>
</comment>
<feature type="compositionally biased region" description="Pro residues" evidence="8">
    <location>
        <begin position="207"/>
        <end position="230"/>
    </location>
</feature>
<keyword evidence="11" id="KW-0675">Receptor</keyword>
<feature type="domain" description="SB" evidence="9">
    <location>
        <begin position="558"/>
        <end position="619"/>
    </location>
</feature>
<organism evidence="11">
    <name type="scientific">Phaffia rhodozyma</name>
    <name type="common">Yeast</name>
    <name type="synonym">Xanthophyllomyces dendrorhous</name>
    <dbReference type="NCBI Taxonomy" id="264483"/>
    <lineage>
        <taxon>Eukaryota</taxon>
        <taxon>Fungi</taxon>
        <taxon>Dikarya</taxon>
        <taxon>Basidiomycota</taxon>
        <taxon>Agaricomycotina</taxon>
        <taxon>Tremellomycetes</taxon>
        <taxon>Cystofilobasidiales</taxon>
        <taxon>Mrakiaceae</taxon>
        <taxon>Phaffia</taxon>
    </lineage>
</organism>
<dbReference type="SUPFAM" id="SSF140111">
    <property type="entry name" value="Endosomal sorting complex assembly domain"/>
    <property type="match status" value="1"/>
</dbReference>
<evidence type="ECO:0000313" key="11">
    <source>
        <dbReference type="EMBL" id="CED82308.1"/>
    </source>
</evidence>
<dbReference type="PANTHER" id="PTHR23306">
    <property type="entry name" value="TUMOR SUSCEPTIBILITY GENE 101 PROTEIN-RELATED"/>
    <property type="match status" value="1"/>
</dbReference>
<feature type="compositionally biased region" description="Low complexity" evidence="8">
    <location>
        <begin position="236"/>
        <end position="246"/>
    </location>
</feature>
<feature type="compositionally biased region" description="Polar residues" evidence="8">
    <location>
        <begin position="402"/>
        <end position="423"/>
    </location>
</feature>
<dbReference type="Gene3D" id="6.10.140.820">
    <property type="match status" value="1"/>
</dbReference>
<evidence type="ECO:0000256" key="7">
    <source>
        <dbReference type="PROSITE-ProRule" id="PRU00644"/>
    </source>
</evidence>
<feature type="compositionally biased region" description="Basic residues" evidence="8">
    <location>
        <begin position="272"/>
        <end position="284"/>
    </location>
</feature>
<keyword evidence="5 7" id="KW-0653">Protein transport</keyword>
<evidence type="ECO:0000259" key="9">
    <source>
        <dbReference type="PROSITE" id="PS51312"/>
    </source>
</evidence>
<evidence type="ECO:0000256" key="1">
    <source>
        <dbReference type="ARBA" id="ARBA00004177"/>
    </source>
</evidence>